<feature type="transmembrane region" description="Helical" evidence="1">
    <location>
        <begin position="307"/>
        <end position="325"/>
    </location>
</feature>
<feature type="transmembrane region" description="Helical" evidence="1">
    <location>
        <begin position="12"/>
        <end position="32"/>
    </location>
</feature>
<feature type="transmembrane region" description="Helical" evidence="1">
    <location>
        <begin position="257"/>
        <end position="277"/>
    </location>
</feature>
<feature type="transmembrane region" description="Helical" evidence="1">
    <location>
        <begin position="64"/>
        <end position="83"/>
    </location>
</feature>
<comment type="caution">
    <text evidence="2">The sequence shown here is derived from an EMBL/GenBank/DDBJ whole genome shotgun (WGS) entry which is preliminary data.</text>
</comment>
<dbReference type="EMBL" id="MGDD01000221">
    <property type="protein sequence ID" value="OGL44502.1"/>
    <property type="molecule type" value="Genomic_DNA"/>
</dbReference>
<accession>A0A1F7RSG6</accession>
<gene>
    <name evidence="2" type="ORF">A2161_19385</name>
</gene>
<feature type="transmembrane region" description="Helical" evidence="1">
    <location>
        <begin position="143"/>
        <end position="160"/>
    </location>
</feature>
<keyword evidence="1" id="KW-0472">Membrane</keyword>
<sequence length="524" mass="60836">MNHFYKNIKIICNILIVLLFGLYLFNCFLLRGNLIDDAYISLRYARNLADGEGLVYNPGEHVEGYTNFFWVIIESLIIFLGGNPVTGVKVLGFLIGIGTWFLVLHWSFRWFGSRSIFVIIPIAYLSTNGYFICYSLTGMETNFYGFLLLLGLYFFTQKPLEQGSFYSTLCFLGAAFTRPEGLFFALLILTMQGYHVFKKQMSGIRLIKNMCIFLVPFIIYTTWRISYFGSVLPNTFYVRVGHMFKDYLYTWGQGYRYFGAFMKVHTFIPAISLLALFKYRKQNGIFILILFAFAFTGVIILEGGDYMLFYRMFVPLLPILFLLFSSATKSIYDSAGFVSRCFAIIILTVMHIGCLIWIYLPWYPSSHPLLLNGKVIYDKFGKQYRSHHQFSYWIEDDIKLAKWMLDHGPKVMTIAVQLAGGIPYYTNYISYDCLGVTDAHIARTKLKKGADAETRKTSIKGRIKPVDSMPAHEKIDWEYILNRKPDIMILNWTENVLFREKGYMFYIFPGTERGYWAKAPINWN</sequence>
<evidence type="ECO:0000313" key="3">
    <source>
        <dbReference type="Proteomes" id="UP000179266"/>
    </source>
</evidence>
<feature type="transmembrane region" description="Helical" evidence="1">
    <location>
        <begin position="337"/>
        <end position="360"/>
    </location>
</feature>
<feature type="transmembrane region" description="Helical" evidence="1">
    <location>
        <begin position="90"/>
        <end position="108"/>
    </location>
</feature>
<evidence type="ECO:0000256" key="1">
    <source>
        <dbReference type="SAM" id="Phobius"/>
    </source>
</evidence>
<keyword evidence="1" id="KW-1133">Transmembrane helix</keyword>
<feature type="transmembrane region" description="Helical" evidence="1">
    <location>
        <begin position="284"/>
        <end position="301"/>
    </location>
</feature>
<feature type="transmembrane region" description="Helical" evidence="1">
    <location>
        <begin position="166"/>
        <end position="189"/>
    </location>
</feature>
<evidence type="ECO:0008006" key="4">
    <source>
        <dbReference type="Google" id="ProtNLM"/>
    </source>
</evidence>
<proteinExistence type="predicted"/>
<organism evidence="2 3">
    <name type="scientific">Candidatus Schekmanbacteria bacterium RBG_13_48_7</name>
    <dbReference type="NCBI Taxonomy" id="1817878"/>
    <lineage>
        <taxon>Bacteria</taxon>
        <taxon>Candidatus Schekmaniibacteriota</taxon>
    </lineage>
</organism>
<keyword evidence="1" id="KW-0812">Transmembrane</keyword>
<feature type="transmembrane region" description="Helical" evidence="1">
    <location>
        <begin position="210"/>
        <end position="237"/>
    </location>
</feature>
<dbReference type="Proteomes" id="UP000179266">
    <property type="component" value="Unassembled WGS sequence"/>
</dbReference>
<feature type="transmembrane region" description="Helical" evidence="1">
    <location>
        <begin position="114"/>
        <end position="136"/>
    </location>
</feature>
<dbReference type="AlphaFoldDB" id="A0A1F7RSG6"/>
<name>A0A1F7RSG6_9BACT</name>
<evidence type="ECO:0000313" key="2">
    <source>
        <dbReference type="EMBL" id="OGL44502.1"/>
    </source>
</evidence>
<protein>
    <recommendedName>
        <fullName evidence="4">Glycosyltransferase RgtA/B/C/D-like domain-containing protein</fullName>
    </recommendedName>
</protein>
<reference evidence="2 3" key="1">
    <citation type="journal article" date="2016" name="Nat. Commun.">
        <title>Thousands of microbial genomes shed light on interconnected biogeochemical processes in an aquifer system.</title>
        <authorList>
            <person name="Anantharaman K."/>
            <person name="Brown C.T."/>
            <person name="Hug L.A."/>
            <person name="Sharon I."/>
            <person name="Castelle C.J."/>
            <person name="Probst A.J."/>
            <person name="Thomas B.C."/>
            <person name="Singh A."/>
            <person name="Wilkins M.J."/>
            <person name="Karaoz U."/>
            <person name="Brodie E.L."/>
            <person name="Williams K.H."/>
            <person name="Hubbard S.S."/>
            <person name="Banfield J.F."/>
        </authorList>
    </citation>
    <scope>NUCLEOTIDE SEQUENCE [LARGE SCALE GENOMIC DNA]</scope>
</reference>